<accession>X1MDI5</accession>
<evidence type="ECO:0008006" key="2">
    <source>
        <dbReference type="Google" id="ProtNLM"/>
    </source>
</evidence>
<dbReference type="SUPFAM" id="SSF110849">
    <property type="entry name" value="ParB/Sulfiredoxin"/>
    <property type="match status" value="1"/>
</dbReference>
<dbReference type="EMBL" id="BARV01020618">
    <property type="protein sequence ID" value="GAI29338.1"/>
    <property type="molecule type" value="Genomic_DNA"/>
</dbReference>
<reference evidence="1" key="1">
    <citation type="journal article" date="2014" name="Front. Microbiol.">
        <title>High frequency of phylogenetically diverse reductive dehalogenase-homologous genes in deep subseafloor sedimentary metagenomes.</title>
        <authorList>
            <person name="Kawai M."/>
            <person name="Futagami T."/>
            <person name="Toyoda A."/>
            <person name="Takaki Y."/>
            <person name="Nishi S."/>
            <person name="Hori S."/>
            <person name="Arai W."/>
            <person name="Tsubouchi T."/>
            <person name="Morono Y."/>
            <person name="Uchiyama I."/>
            <person name="Ito T."/>
            <person name="Fujiyama A."/>
            <person name="Inagaki F."/>
            <person name="Takami H."/>
        </authorList>
    </citation>
    <scope>NUCLEOTIDE SEQUENCE</scope>
    <source>
        <strain evidence="1">Expedition CK06-06</strain>
    </source>
</reference>
<protein>
    <recommendedName>
        <fullName evidence="2">ParB/Sulfiredoxin domain-containing protein</fullName>
    </recommendedName>
</protein>
<feature type="non-terminal residue" evidence="1">
    <location>
        <position position="274"/>
    </location>
</feature>
<evidence type="ECO:0000313" key="1">
    <source>
        <dbReference type="EMBL" id="GAI29338.1"/>
    </source>
</evidence>
<organism evidence="1">
    <name type="scientific">marine sediment metagenome</name>
    <dbReference type="NCBI Taxonomy" id="412755"/>
    <lineage>
        <taxon>unclassified sequences</taxon>
        <taxon>metagenomes</taxon>
        <taxon>ecological metagenomes</taxon>
    </lineage>
</organism>
<name>X1MDI5_9ZZZZ</name>
<sequence length="274" mass="30802">LVINEDGIIISGCCRWKAALQLGLTSVPVEVRSFKNEIEEKQAILDFNLYREKTFSQKMREAELLKEIAGRGAKRKMLAGRRDPTLIFGEGYSAKRHNRETDAIVGAQVRMGKDTFRKAEEIWSKAKEGNWKAAELIGALDGSATSVHAAHTTLKKYEHGLDKPKLSRNQRLEPVDSGEVWTCPHCNKRFRLLHGKNRHRFIEMADHKSSAVQVHRGTDGGRAPLPGGEEVDQMTLETFRTSKPLKERGEMRIAAINCSHYGKKPGDIIYNLGV</sequence>
<feature type="non-terminal residue" evidence="1">
    <location>
        <position position="1"/>
    </location>
</feature>
<comment type="caution">
    <text evidence="1">The sequence shown here is derived from an EMBL/GenBank/DDBJ whole genome shotgun (WGS) entry which is preliminary data.</text>
</comment>
<gene>
    <name evidence="1" type="ORF">S06H3_34361</name>
</gene>
<proteinExistence type="predicted"/>
<dbReference type="Gene3D" id="3.90.1530.10">
    <property type="entry name" value="Conserved hypothetical protein from pyrococcus furiosus pfu- 392566-001, ParB domain"/>
    <property type="match status" value="1"/>
</dbReference>
<dbReference type="AlphaFoldDB" id="X1MDI5"/>
<dbReference type="InterPro" id="IPR036086">
    <property type="entry name" value="ParB/Sulfiredoxin_sf"/>
</dbReference>